<dbReference type="Proteomes" id="UP000008207">
    <property type="component" value="Chromosome"/>
</dbReference>
<dbReference type="KEGG" id="mno:Mnod_4769"/>
<dbReference type="AlphaFoldDB" id="B8IFS3"/>
<dbReference type="eggNOG" id="ENOG503129J">
    <property type="taxonomic scope" value="Bacteria"/>
</dbReference>
<accession>B8IFS3</accession>
<dbReference type="RefSeq" id="WP_015931267.1">
    <property type="nucleotide sequence ID" value="NC_011894.1"/>
</dbReference>
<organism evidence="1 2">
    <name type="scientific">Methylobacterium nodulans (strain LMG 21967 / CNCM I-2342 / ORS 2060)</name>
    <dbReference type="NCBI Taxonomy" id="460265"/>
    <lineage>
        <taxon>Bacteria</taxon>
        <taxon>Pseudomonadati</taxon>
        <taxon>Pseudomonadota</taxon>
        <taxon>Alphaproteobacteria</taxon>
        <taxon>Hyphomicrobiales</taxon>
        <taxon>Methylobacteriaceae</taxon>
        <taxon>Methylobacterium</taxon>
    </lineage>
</organism>
<sequence>MGRRWLRLGADALGVGALWLGMLMVAGGDGAAALGLRPGLDPVALEARAASAPAPVRVILPTPWAHATAAFAEEARQAATRPAAFSGSR</sequence>
<dbReference type="EMBL" id="CP001349">
    <property type="protein sequence ID" value="ACL59633.1"/>
    <property type="molecule type" value="Genomic_DNA"/>
</dbReference>
<reference evidence="1 2" key="1">
    <citation type="submission" date="2009-01" db="EMBL/GenBank/DDBJ databases">
        <title>Complete sequence of chromosome of Methylobacterium nodulans ORS 2060.</title>
        <authorList>
            <consortium name="US DOE Joint Genome Institute"/>
            <person name="Lucas S."/>
            <person name="Copeland A."/>
            <person name="Lapidus A."/>
            <person name="Glavina del Rio T."/>
            <person name="Dalin E."/>
            <person name="Tice H."/>
            <person name="Bruce D."/>
            <person name="Goodwin L."/>
            <person name="Pitluck S."/>
            <person name="Sims D."/>
            <person name="Brettin T."/>
            <person name="Detter J.C."/>
            <person name="Han C."/>
            <person name="Larimer F."/>
            <person name="Land M."/>
            <person name="Hauser L."/>
            <person name="Kyrpides N."/>
            <person name="Ivanova N."/>
            <person name="Marx C.J."/>
            <person name="Richardson P."/>
        </authorList>
    </citation>
    <scope>NUCLEOTIDE SEQUENCE [LARGE SCALE GENOMIC DNA]</scope>
    <source>
        <strain evidence="2">LMG 21967 / CNCM I-2342 / ORS 2060</strain>
    </source>
</reference>
<proteinExistence type="predicted"/>
<name>B8IFS3_METNO</name>
<keyword evidence="2" id="KW-1185">Reference proteome</keyword>
<evidence type="ECO:0000313" key="1">
    <source>
        <dbReference type="EMBL" id="ACL59633.1"/>
    </source>
</evidence>
<evidence type="ECO:0000313" key="2">
    <source>
        <dbReference type="Proteomes" id="UP000008207"/>
    </source>
</evidence>
<gene>
    <name evidence="1" type="ordered locus">Mnod_4769</name>
</gene>
<dbReference type="HOGENOM" id="CLU_2451199_0_0_5"/>
<protein>
    <submittedName>
        <fullName evidence="1">Uncharacterized protein</fullName>
    </submittedName>
</protein>